<dbReference type="EC" id="3.2.1.6" evidence="3"/>
<comment type="similarity">
    <text evidence="2">Belongs to the glycosyl hydrolase 16 family.</text>
</comment>
<feature type="domain" description="GH16" evidence="8">
    <location>
        <begin position="73"/>
        <end position="370"/>
    </location>
</feature>
<dbReference type="CDD" id="cd02181">
    <property type="entry name" value="GH16_fungal_Lam16A_glucanase"/>
    <property type="match status" value="1"/>
</dbReference>
<sequence>MYPSEKQSAHEGSRQMPSSSTLPERGAVPGRQPTLSPKTWTRRTWLIVGGVGVVVLVAAVVGGVLGARANAYPNYSKIDYKLKDTYSGDTFFDKFDYFTGVDPTSGFVHYVDAQGSMAQNLTLTSNTTPSTHTLSDAKTAILRVDTSDKNATTGRRSVRITSKSTYTTGLFIFDVLHSPYGCATWPALWLSDISNWPLNGEVDVMETVNVGDTGNQMTLHTKKGCKIVKSRRRKQTGTALSYDCWNATNSNEGCGVRGPSDSFGEAFNNKGGGVYAMELRNEGVRMWMFNRDAIPSDLEKKKPDPSTWGTALADFPNLECDIGSSFKNMSIIANIDLCGDWAGQATVFNSNPQCTGLCTDWVAHKAEDFEKAYWEFVGFWVYEKT</sequence>
<keyword evidence="5" id="KW-0326">Glycosidase</keyword>
<keyword evidence="7" id="KW-1133">Transmembrane helix</keyword>
<evidence type="ECO:0000256" key="5">
    <source>
        <dbReference type="ARBA" id="ARBA00023295"/>
    </source>
</evidence>
<dbReference type="FunFam" id="2.60.120.200:FF:000114">
    <property type="entry name" value="Probable endo-1,3(4)-beta-glucanase NFIA_089530"/>
    <property type="match status" value="1"/>
</dbReference>
<dbReference type="InterPro" id="IPR050546">
    <property type="entry name" value="Glycosyl_Hydrlase_16"/>
</dbReference>
<dbReference type="PROSITE" id="PS51762">
    <property type="entry name" value="GH16_2"/>
    <property type="match status" value="1"/>
</dbReference>
<keyword evidence="7" id="KW-0812">Transmembrane</keyword>
<feature type="region of interest" description="Disordered" evidence="6">
    <location>
        <begin position="1"/>
        <end position="36"/>
    </location>
</feature>
<dbReference type="OrthoDB" id="192832at2759"/>
<evidence type="ECO:0000256" key="1">
    <source>
        <dbReference type="ARBA" id="ARBA00000124"/>
    </source>
</evidence>
<dbReference type="Proteomes" id="UP000800035">
    <property type="component" value="Unassembled WGS sequence"/>
</dbReference>
<reference evidence="9" key="1">
    <citation type="journal article" date="2020" name="Stud. Mycol.">
        <title>101 Dothideomycetes genomes: a test case for predicting lifestyles and emergence of pathogens.</title>
        <authorList>
            <person name="Haridas S."/>
            <person name="Albert R."/>
            <person name="Binder M."/>
            <person name="Bloem J."/>
            <person name="Labutti K."/>
            <person name="Salamov A."/>
            <person name="Andreopoulos B."/>
            <person name="Baker S."/>
            <person name="Barry K."/>
            <person name="Bills G."/>
            <person name="Bluhm B."/>
            <person name="Cannon C."/>
            <person name="Castanera R."/>
            <person name="Culley D."/>
            <person name="Daum C."/>
            <person name="Ezra D."/>
            <person name="Gonzalez J."/>
            <person name="Henrissat B."/>
            <person name="Kuo A."/>
            <person name="Liang C."/>
            <person name="Lipzen A."/>
            <person name="Lutzoni F."/>
            <person name="Magnuson J."/>
            <person name="Mondo S."/>
            <person name="Nolan M."/>
            <person name="Ohm R."/>
            <person name="Pangilinan J."/>
            <person name="Park H.-J."/>
            <person name="Ramirez L."/>
            <person name="Alfaro M."/>
            <person name="Sun H."/>
            <person name="Tritt A."/>
            <person name="Yoshinaga Y."/>
            <person name="Zwiers L.-H."/>
            <person name="Turgeon B."/>
            <person name="Goodwin S."/>
            <person name="Spatafora J."/>
            <person name="Crous P."/>
            <person name="Grigoriev I."/>
        </authorList>
    </citation>
    <scope>NUCLEOTIDE SEQUENCE</scope>
    <source>
        <strain evidence="9">CBS 675.92</strain>
    </source>
</reference>
<keyword evidence="7" id="KW-0472">Membrane</keyword>
<keyword evidence="4" id="KW-0378">Hydrolase</keyword>
<dbReference type="GO" id="GO:0009251">
    <property type="term" value="P:glucan catabolic process"/>
    <property type="evidence" value="ECO:0007669"/>
    <property type="project" value="TreeGrafter"/>
</dbReference>
<proteinExistence type="inferred from homology"/>
<feature type="transmembrane region" description="Helical" evidence="7">
    <location>
        <begin position="45"/>
        <end position="67"/>
    </location>
</feature>
<dbReference type="PANTHER" id="PTHR10963:SF42">
    <property type="entry name" value="PUTATIVE (AFU_ORTHOLOGUE AFUA_5G02280)-RELATED"/>
    <property type="match status" value="1"/>
</dbReference>
<evidence type="ECO:0000313" key="10">
    <source>
        <dbReference type="Proteomes" id="UP000800035"/>
    </source>
</evidence>
<comment type="catalytic activity">
    <reaction evidence="1">
        <text>Endohydrolysis of (1-&gt;3)- or (1-&gt;4)-linkages in beta-D-glucans when the glucose residue whose reducing group is involved in the linkage to be hydrolyzed is itself substituted at C-3.</text>
        <dbReference type="EC" id="3.2.1.6"/>
    </reaction>
</comment>
<dbReference type="SUPFAM" id="SSF49899">
    <property type="entry name" value="Concanavalin A-like lectins/glucanases"/>
    <property type="match status" value="1"/>
</dbReference>
<evidence type="ECO:0000256" key="7">
    <source>
        <dbReference type="SAM" id="Phobius"/>
    </source>
</evidence>
<dbReference type="Pfam" id="PF26113">
    <property type="entry name" value="GH16_XgeA"/>
    <property type="match status" value="1"/>
</dbReference>
<evidence type="ECO:0000256" key="4">
    <source>
        <dbReference type="ARBA" id="ARBA00022801"/>
    </source>
</evidence>
<organism evidence="9 10">
    <name type="scientific">Byssothecium circinans</name>
    <dbReference type="NCBI Taxonomy" id="147558"/>
    <lineage>
        <taxon>Eukaryota</taxon>
        <taxon>Fungi</taxon>
        <taxon>Dikarya</taxon>
        <taxon>Ascomycota</taxon>
        <taxon>Pezizomycotina</taxon>
        <taxon>Dothideomycetes</taxon>
        <taxon>Pleosporomycetidae</taxon>
        <taxon>Pleosporales</taxon>
        <taxon>Massarineae</taxon>
        <taxon>Massarinaceae</taxon>
        <taxon>Byssothecium</taxon>
    </lineage>
</organism>
<accession>A0A6A5TXL4</accession>
<evidence type="ECO:0000259" key="8">
    <source>
        <dbReference type="PROSITE" id="PS51762"/>
    </source>
</evidence>
<dbReference type="EMBL" id="ML977002">
    <property type="protein sequence ID" value="KAF1953697.1"/>
    <property type="molecule type" value="Genomic_DNA"/>
</dbReference>
<evidence type="ECO:0000313" key="9">
    <source>
        <dbReference type="EMBL" id="KAF1953697.1"/>
    </source>
</evidence>
<keyword evidence="10" id="KW-1185">Reference proteome</keyword>
<dbReference type="InterPro" id="IPR000757">
    <property type="entry name" value="Beta-glucanase-like"/>
</dbReference>
<evidence type="ECO:0000256" key="3">
    <source>
        <dbReference type="ARBA" id="ARBA00012599"/>
    </source>
</evidence>
<dbReference type="AlphaFoldDB" id="A0A6A5TXL4"/>
<protein>
    <recommendedName>
        <fullName evidence="3">endo-1,3(4)-beta-glucanase</fullName>
        <ecNumber evidence="3">3.2.1.6</ecNumber>
    </recommendedName>
</protein>
<dbReference type="Gene3D" id="2.60.120.200">
    <property type="match status" value="1"/>
</dbReference>
<evidence type="ECO:0000256" key="6">
    <source>
        <dbReference type="SAM" id="MobiDB-lite"/>
    </source>
</evidence>
<dbReference type="InterPro" id="IPR013320">
    <property type="entry name" value="ConA-like_dom_sf"/>
</dbReference>
<dbReference type="PANTHER" id="PTHR10963">
    <property type="entry name" value="GLYCOSYL HYDROLASE-RELATED"/>
    <property type="match status" value="1"/>
</dbReference>
<evidence type="ECO:0000256" key="2">
    <source>
        <dbReference type="ARBA" id="ARBA00006865"/>
    </source>
</evidence>
<dbReference type="GO" id="GO:0052861">
    <property type="term" value="F:endo-1,3(4)-beta-glucanase activity"/>
    <property type="evidence" value="ECO:0007669"/>
    <property type="project" value="UniProtKB-EC"/>
</dbReference>
<gene>
    <name evidence="9" type="ORF">CC80DRAFT_494297</name>
</gene>
<name>A0A6A5TXL4_9PLEO</name>